<feature type="domain" description="NERD" evidence="1">
    <location>
        <begin position="1"/>
        <end position="71"/>
    </location>
</feature>
<protein>
    <submittedName>
        <fullName evidence="2">NERD domain-containing protein</fullName>
    </submittedName>
</protein>
<reference evidence="2 3" key="1">
    <citation type="submission" date="2019-04" db="EMBL/GenBank/DDBJ databases">
        <title>Bacillus caeni sp. nov., a bacterium isolated from mangrove sediment.</title>
        <authorList>
            <person name="Huang H."/>
            <person name="Mo K."/>
            <person name="Hu Y."/>
        </authorList>
    </citation>
    <scope>NUCLEOTIDE SEQUENCE [LARGE SCALE GENOMIC DNA]</scope>
    <source>
        <strain evidence="2 3">HB172195</strain>
    </source>
</reference>
<gene>
    <name evidence="2" type="ORF">FCL54_03550</name>
</gene>
<evidence type="ECO:0000313" key="2">
    <source>
        <dbReference type="EMBL" id="TLS38587.1"/>
    </source>
</evidence>
<evidence type="ECO:0000259" key="1">
    <source>
        <dbReference type="PROSITE" id="PS50965"/>
    </source>
</evidence>
<dbReference type="EMBL" id="SWLG01000002">
    <property type="protein sequence ID" value="TLS38587.1"/>
    <property type="molecule type" value="Genomic_DNA"/>
</dbReference>
<accession>A0A5R9F4Z3</accession>
<name>A0A5R9F4Z3_9BACL</name>
<dbReference type="Proteomes" id="UP000308230">
    <property type="component" value="Unassembled WGS sequence"/>
</dbReference>
<organism evidence="2 3">
    <name type="scientific">Exobacillus caeni</name>
    <dbReference type="NCBI Taxonomy" id="2574798"/>
    <lineage>
        <taxon>Bacteria</taxon>
        <taxon>Bacillati</taxon>
        <taxon>Bacillota</taxon>
        <taxon>Bacilli</taxon>
        <taxon>Bacillales</taxon>
        <taxon>Guptibacillaceae</taxon>
        <taxon>Exobacillus</taxon>
    </lineage>
</organism>
<keyword evidence="3" id="KW-1185">Reference proteome</keyword>
<dbReference type="PROSITE" id="PS50965">
    <property type="entry name" value="NERD"/>
    <property type="match status" value="1"/>
</dbReference>
<dbReference type="OrthoDB" id="5782056at2"/>
<dbReference type="Pfam" id="PF08378">
    <property type="entry name" value="NERD"/>
    <property type="match status" value="1"/>
</dbReference>
<sequence>MCFTSIFNQLFIIVSNPKAKSGYSQIDHVVINPYGIFVIETKNYQDTIYGQKDRKIFPRMKDPEFELDFFI</sequence>
<dbReference type="InterPro" id="IPR011528">
    <property type="entry name" value="NERD"/>
</dbReference>
<comment type="caution">
    <text evidence="2">The sequence shown here is derived from an EMBL/GenBank/DDBJ whole genome shotgun (WGS) entry which is preliminary data.</text>
</comment>
<evidence type="ECO:0000313" key="3">
    <source>
        <dbReference type="Proteomes" id="UP000308230"/>
    </source>
</evidence>
<proteinExistence type="predicted"/>
<dbReference type="AlphaFoldDB" id="A0A5R9F4Z3"/>